<dbReference type="STRING" id="398579.Spea_3334"/>
<protein>
    <submittedName>
        <fullName evidence="6">Transcriptional regulator, TetR family</fullName>
    </submittedName>
</protein>
<evidence type="ECO:0000259" key="5">
    <source>
        <dbReference type="PROSITE" id="PS50977"/>
    </source>
</evidence>
<evidence type="ECO:0000256" key="3">
    <source>
        <dbReference type="ARBA" id="ARBA00023163"/>
    </source>
</evidence>
<dbReference type="AlphaFoldDB" id="A8H7W2"/>
<dbReference type="InterPro" id="IPR036271">
    <property type="entry name" value="Tet_transcr_reg_TetR-rel_C_sf"/>
</dbReference>
<dbReference type="Pfam" id="PF00440">
    <property type="entry name" value="TetR_N"/>
    <property type="match status" value="1"/>
</dbReference>
<dbReference type="GO" id="GO:0045892">
    <property type="term" value="P:negative regulation of DNA-templated transcription"/>
    <property type="evidence" value="ECO:0007669"/>
    <property type="project" value="InterPro"/>
</dbReference>
<dbReference type="SUPFAM" id="SSF46689">
    <property type="entry name" value="Homeodomain-like"/>
    <property type="match status" value="1"/>
</dbReference>
<name>A8H7W2_SHEPA</name>
<evidence type="ECO:0000313" key="6">
    <source>
        <dbReference type="EMBL" id="ABV88649.1"/>
    </source>
</evidence>
<dbReference type="InterPro" id="IPR001647">
    <property type="entry name" value="HTH_TetR"/>
</dbReference>
<dbReference type="eggNOG" id="COG1309">
    <property type="taxonomic scope" value="Bacteria"/>
</dbReference>
<dbReference type="Proteomes" id="UP000002608">
    <property type="component" value="Chromosome"/>
</dbReference>
<dbReference type="KEGG" id="spl:Spea_3334"/>
<dbReference type="SUPFAM" id="SSF48498">
    <property type="entry name" value="Tetracyclin repressor-like, C-terminal domain"/>
    <property type="match status" value="1"/>
</dbReference>
<proteinExistence type="predicted"/>
<keyword evidence="3" id="KW-0804">Transcription</keyword>
<evidence type="ECO:0000256" key="2">
    <source>
        <dbReference type="ARBA" id="ARBA00023125"/>
    </source>
</evidence>
<dbReference type="InterPro" id="IPR009057">
    <property type="entry name" value="Homeodomain-like_sf"/>
</dbReference>
<dbReference type="OrthoDB" id="329481at2"/>
<dbReference type="RefSeq" id="WP_012156548.1">
    <property type="nucleotide sequence ID" value="NC_009901.1"/>
</dbReference>
<evidence type="ECO:0000256" key="4">
    <source>
        <dbReference type="PROSITE-ProRule" id="PRU00335"/>
    </source>
</evidence>
<reference evidence="6 7" key="1">
    <citation type="submission" date="2007-10" db="EMBL/GenBank/DDBJ databases">
        <title>Complete sequence of Shewanella pealeana ATCC 700345.</title>
        <authorList>
            <consortium name="US DOE Joint Genome Institute"/>
            <person name="Copeland A."/>
            <person name="Lucas S."/>
            <person name="Lapidus A."/>
            <person name="Barry K."/>
            <person name="Glavina del Rio T."/>
            <person name="Dalin E."/>
            <person name="Tice H."/>
            <person name="Pitluck S."/>
            <person name="Chertkov O."/>
            <person name="Brettin T."/>
            <person name="Bruce D."/>
            <person name="Detter J.C."/>
            <person name="Han C."/>
            <person name="Schmutz J."/>
            <person name="Larimer F."/>
            <person name="Land M."/>
            <person name="Hauser L."/>
            <person name="Kyrpides N."/>
            <person name="Kim E."/>
            <person name="Zhao J.-S.Z."/>
            <person name="Manno D."/>
            <person name="Hawari J."/>
            <person name="Richardson P."/>
        </authorList>
    </citation>
    <scope>NUCLEOTIDE SEQUENCE [LARGE SCALE GENOMIC DNA]</scope>
    <source>
        <strain evidence="7">ATCC 700345 / ANG-SQ1</strain>
    </source>
</reference>
<dbReference type="InterPro" id="IPR004111">
    <property type="entry name" value="Repressor_TetR_C"/>
</dbReference>
<feature type="DNA-binding region" description="H-T-H motif" evidence="4">
    <location>
        <begin position="39"/>
        <end position="58"/>
    </location>
</feature>
<organism evidence="6 7">
    <name type="scientific">Shewanella pealeana (strain ATCC 700345 / ANG-SQ1)</name>
    <dbReference type="NCBI Taxonomy" id="398579"/>
    <lineage>
        <taxon>Bacteria</taxon>
        <taxon>Pseudomonadati</taxon>
        <taxon>Pseudomonadota</taxon>
        <taxon>Gammaproteobacteria</taxon>
        <taxon>Alteromonadales</taxon>
        <taxon>Shewanellaceae</taxon>
        <taxon>Shewanella</taxon>
    </lineage>
</organism>
<dbReference type="GO" id="GO:0003677">
    <property type="term" value="F:DNA binding"/>
    <property type="evidence" value="ECO:0007669"/>
    <property type="project" value="UniProtKB-UniRule"/>
</dbReference>
<keyword evidence="2 4" id="KW-0238">DNA-binding</keyword>
<evidence type="ECO:0000256" key="1">
    <source>
        <dbReference type="ARBA" id="ARBA00023015"/>
    </source>
</evidence>
<dbReference type="Gene3D" id="1.10.357.10">
    <property type="entry name" value="Tetracycline Repressor, domain 2"/>
    <property type="match status" value="1"/>
</dbReference>
<keyword evidence="7" id="KW-1185">Reference proteome</keyword>
<sequence>MTVKHKKRGRPTSETGLLSQELIVVQAKALMLKEGKIPSIRNLASALSVDAMAIYYYFKNKEALLEAITISLVSDIYQPKTGGCWQEALTELSLSYLNLLKQYSGLLETLLSMQSSGPAEIFVNRFKEILEPLALTDNEQENILHLLVDYLHGFALAYRCNNTEQTLDEQAINGPLSIIFRSLQV</sequence>
<dbReference type="HOGENOM" id="CLU_069543_6_1_6"/>
<evidence type="ECO:0000313" key="7">
    <source>
        <dbReference type="Proteomes" id="UP000002608"/>
    </source>
</evidence>
<dbReference type="PROSITE" id="PS50977">
    <property type="entry name" value="HTH_TETR_2"/>
    <property type="match status" value="1"/>
</dbReference>
<dbReference type="Pfam" id="PF02909">
    <property type="entry name" value="TetR_C_1"/>
    <property type="match status" value="1"/>
</dbReference>
<accession>A8H7W2</accession>
<feature type="domain" description="HTH tetR-type" evidence="5">
    <location>
        <begin position="17"/>
        <end position="76"/>
    </location>
</feature>
<keyword evidence="1" id="KW-0805">Transcription regulation</keyword>
<dbReference type="PRINTS" id="PR00455">
    <property type="entry name" value="HTHTETR"/>
</dbReference>
<gene>
    <name evidence="6" type="ordered locus">Spea_3334</name>
</gene>
<dbReference type="EMBL" id="CP000851">
    <property type="protein sequence ID" value="ABV88649.1"/>
    <property type="molecule type" value="Genomic_DNA"/>
</dbReference>